<reference evidence="1 2" key="1">
    <citation type="journal article" date="2021" name="BMC Genomics">
        <title>Datura genome reveals duplications of psychoactive alkaloid biosynthetic genes and high mutation rate following tissue culture.</title>
        <authorList>
            <person name="Rajewski A."/>
            <person name="Carter-House D."/>
            <person name="Stajich J."/>
            <person name="Litt A."/>
        </authorList>
    </citation>
    <scope>NUCLEOTIDE SEQUENCE [LARGE SCALE GENOMIC DNA]</scope>
    <source>
        <strain evidence="1">AR-01</strain>
    </source>
</reference>
<protein>
    <submittedName>
        <fullName evidence="1">Uncharacterized protein</fullName>
    </submittedName>
</protein>
<evidence type="ECO:0000313" key="1">
    <source>
        <dbReference type="EMBL" id="MCD9641455.1"/>
    </source>
</evidence>
<gene>
    <name evidence="1" type="ORF">HAX54_027641</name>
</gene>
<feature type="non-terminal residue" evidence="1">
    <location>
        <position position="1"/>
    </location>
</feature>
<name>A0ABS8V5K9_DATST</name>
<proteinExistence type="predicted"/>
<sequence length="67" mass="7777">RGDARDDRSRYIGYKQRKIGHGAYNVMSDEWNRSQIQIQPQMGQSNYQQGPVHTQTIIDTSAETRHT</sequence>
<dbReference type="EMBL" id="JACEIK010003367">
    <property type="protein sequence ID" value="MCD9641455.1"/>
    <property type="molecule type" value="Genomic_DNA"/>
</dbReference>
<organism evidence="1 2">
    <name type="scientific">Datura stramonium</name>
    <name type="common">Jimsonweed</name>
    <name type="synonym">Common thornapple</name>
    <dbReference type="NCBI Taxonomy" id="4076"/>
    <lineage>
        <taxon>Eukaryota</taxon>
        <taxon>Viridiplantae</taxon>
        <taxon>Streptophyta</taxon>
        <taxon>Embryophyta</taxon>
        <taxon>Tracheophyta</taxon>
        <taxon>Spermatophyta</taxon>
        <taxon>Magnoliopsida</taxon>
        <taxon>eudicotyledons</taxon>
        <taxon>Gunneridae</taxon>
        <taxon>Pentapetalae</taxon>
        <taxon>asterids</taxon>
        <taxon>lamiids</taxon>
        <taxon>Solanales</taxon>
        <taxon>Solanaceae</taxon>
        <taxon>Solanoideae</taxon>
        <taxon>Datureae</taxon>
        <taxon>Datura</taxon>
    </lineage>
</organism>
<keyword evidence="2" id="KW-1185">Reference proteome</keyword>
<dbReference type="Proteomes" id="UP000823775">
    <property type="component" value="Unassembled WGS sequence"/>
</dbReference>
<accession>A0ABS8V5K9</accession>
<feature type="non-terminal residue" evidence="1">
    <location>
        <position position="67"/>
    </location>
</feature>
<evidence type="ECO:0000313" key="2">
    <source>
        <dbReference type="Proteomes" id="UP000823775"/>
    </source>
</evidence>
<comment type="caution">
    <text evidence="1">The sequence shown here is derived from an EMBL/GenBank/DDBJ whole genome shotgun (WGS) entry which is preliminary data.</text>
</comment>